<evidence type="ECO:0000313" key="4">
    <source>
        <dbReference type="Proteomes" id="UP001362899"/>
    </source>
</evidence>
<keyword evidence="2" id="KW-0812">Transmembrane</keyword>
<reference evidence="3 4" key="1">
    <citation type="journal article" date="2023" name="Elife">
        <title>Identification of key yeast species and microbe-microbe interactions impacting larval growth of Drosophila in the wild.</title>
        <authorList>
            <person name="Mure A."/>
            <person name="Sugiura Y."/>
            <person name="Maeda R."/>
            <person name="Honda K."/>
            <person name="Sakurai N."/>
            <person name="Takahashi Y."/>
            <person name="Watada M."/>
            <person name="Katoh T."/>
            <person name="Gotoh A."/>
            <person name="Gotoh Y."/>
            <person name="Taniguchi I."/>
            <person name="Nakamura K."/>
            <person name="Hayashi T."/>
            <person name="Katayama T."/>
            <person name="Uemura T."/>
            <person name="Hattori Y."/>
        </authorList>
    </citation>
    <scope>NUCLEOTIDE SEQUENCE [LARGE SCALE GENOMIC DNA]</scope>
    <source>
        <strain evidence="3 4">SB-73</strain>
    </source>
</reference>
<evidence type="ECO:0000313" key="3">
    <source>
        <dbReference type="EMBL" id="GMM52672.1"/>
    </source>
</evidence>
<feature type="transmembrane region" description="Helical" evidence="2">
    <location>
        <begin position="6"/>
        <end position="28"/>
    </location>
</feature>
<sequence>MTTKYSYAKMITDSIALLLIFLAVIDIVSPTLHEELKRPFLLLALIPGYLLCINTKLGFFTPAFIRKVVIRVTLFLSSANSVPNDASSSPIIAFVHSSYLGFVWNDEKISEITVNGNVWVQYYLKNNTLIISGLKPATIYNIQILSATNYNFSACTNTNEPHWQPRIVDKQTVYSEALEIASTKLTLFKSRIRKLRKEFLKKKATMKQEIEFLNSKISSKKKSDERLSKRISVLEEKIKRQTKELETLTSLDSSDGVSDIRELKSYSTMRKTSSKQLDLTISSYKTQFETEALNLSKEIEACKQELNNSKQESSRMNSVNSLLVKEYISELKSRRLEKKTYRMKLENDYKTAIQSSTQISPNSSF</sequence>
<dbReference type="AlphaFoldDB" id="A0AAV5RP17"/>
<comment type="caution">
    <text evidence="3">The sequence shown here is derived from an EMBL/GenBank/DDBJ whole genome shotgun (WGS) entry which is preliminary data.</text>
</comment>
<organism evidence="3 4">
    <name type="scientific">Starmerella bacillaris</name>
    <name type="common">Yeast</name>
    <name type="synonym">Candida zemplinina</name>
    <dbReference type="NCBI Taxonomy" id="1247836"/>
    <lineage>
        <taxon>Eukaryota</taxon>
        <taxon>Fungi</taxon>
        <taxon>Dikarya</taxon>
        <taxon>Ascomycota</taxon>
        <taxon>Saccharomycotina</taxon>
        <taxon>Dipodascomycetes</taxon>
        <taxon>Dipodascales</taxon>
        <taxon>Trichomonascaceae</taxon>
        <taxon>Starmerella</taxon>
    </lineage>
</organism>
<name>A0AAV5RP17_STABA</name>
<dbReference type="Proteomes" id="UP001362899">
    <property type="component" value="Unassembled WGS sequence"/>
</dbReference>
<feature type="coiled-coil region" evidence="1">
    <location>
        <begin position="285"/>
        <end position="312"/>
    </location>
</feature>
<accession>A0AAV5RP17</accession>
<protein>
    <recommendedName>
        <fullName evidence="5">Fibronectin type-III domain-containing protein</fullName>
    </recommendedName>
</protein>
<keyword evidence="2" id="KW-0472">Membrane</keyword>
<feature type="transmembrane region" description="Helical" evidence="2">
    <location>
        <begin position="40"/>
        <end position="65"/>
    </location>
</feature>
<feature type="coiled-coil region" evidence="1">
    <location>
        <begin position="196"/>
        <end position="251"/>
    </location>
</feature>
<keyword evidence="2" id="KW-1133">Transmembrane helix</keyword>
<proteinExistence type="predicted"/>
<gene>
    <name evidence="3" type="ORF">DASB73_036350</name>
</gene>
<dbReference type="EMBL" id="BTGC01000008">
    <property type="protein sequence ID" value="GMM52672.1"/>
    <property type="molecule type" value="Genomic_DNA"/>
</dbReference>
<keyword evidence="4" id="KW-1185">Reference proteome</keyword>
<keyword evidence="1" id="KW-0175">Coiled coil</keyword>
<evidence type="ECO:0000256" key="2">
    <source>
        <dbReference type="SAM" id="Phobius"/>
    </source>
</evidence>
<evidence type="ECO:0008006" key="5">
    <source>
        <dbReference type="Google" id="ProtNLM"/>
    </source>
</evidence>
<evidence type="ECO:0000256" key="1">
    <source>
        <dbReference type="SAM" id="Coils"/>
    </source>
</evidence>